<dbReference type="Pfam" id="PF01344">
    <property type="entry name" value="Kelch_1"/>
    <property type="match status" value="1"/>
</dbReference>
<dbReference type="InterPro" id="IPR015915">
    <property type="entry name" value="Kelch-typ_b-propeller"/>
</dbReference>
<dbReference type="AlphaFoldDB" id="A0A914PH52"/>
<keyword evidence="2" id="KW-1185">Reference proteome</keyword>
<dbReference type="Proteomes" id="UP000887578">
    <property type="component" value="Unplaced"/>
</dbReference>
<proteinExistence type="predicted"/>
<keyword evidence="1" id="KW-0880">Kelch repeat</keyword>
<evidence type="ECO:0000313" key="3">
    <source>
        <dbReference type="WBParaSite" id="PDA_v2.g17633.t1"/>
    </source>
</evidence>
<reference evidence="3" key="1">
    <citation type="submission" date="2022-11" db="UniProtKB">
        <authorList>
            <consortium name="WormBaseParasite"/>
        </authorList>
    </citation>
    <scope>IDENTIFICATION</scope>
</reference>
<dbReference type="SUPFAM" id="SSF117281">
    <property type="entry name" value="Kelch motif"/>
    <property type="match status" value="1"/>
</dbReference>
<evidence type="ECO:0000256" key="1">
    <source>
        <dbReference type="ARBA" id="ARBA00022441"/>
    </source>
</evidence>
<dbReference type="WBParaSite" id="PDA_v2.g17633.t1">
    <property type="protein sequence ID" value="PDA_v2.g17633.t1"/>
    <property type="gene ID" value="PDA_v2.g17633"/>
</dbReference>
<dbReference type="InterPro" id="IPR006652">
    <property type="entry name" value="Kelch_1"/>
</dbReference>
<sequence length="359" mass="41426">MYGMVSELIGKEYSAEQLYECGTADCILTSSNGYSLWAHYSFIVDRLGSSAVLPLPNQQNQIVLPISDSALRLLIDLIYQRRPHILIGLLELIDFGVACGWLHFVNDLITHGFDAIEIDGLPRCWIYAREHNLQCEILLRQKIGDFAILMIREINSRGCNDLLSIPIEAVIDLIGDEQVFWPNGKSCLEFIFAWSQRNPHLAIHYCKQLFTAVRFKSLAESRESRIEYQTFFRRLGMSESAVNDATHIFSSMKPRIPRSLLVFMGGWMNRKASEKAYYYDLSANNWAPIPKLDLPEKLSYFKGRMVDNKLYVVGGFNDGNFRTGVWCYNFHSMQWEPRAALNEIKYVFLLYISFYISLF</sequence>
<accession>A0A914PH52</accession>
<dbReference type="Gene3D" id="2.120.10.80">
    <property type="entry name" value="Kelch-type beta propeller"/>
    <property type="match status" value="1"/>
</dbReference>
<protein>
    <submittedName>
        <fullName evidence="3">Uncharacterized protein</fullName>
    </submittedName>
</protein>
<dbReference type="SMART" id="SM00612">
    <property type="entry name" value="Kelch"/>
    <property type="match status" value="2"/>
</dbReference>
<name>A0A914PH52_9BILA</name>
<evidence type="ECO:0000313" key="2">
    <source>
        <dbReference type="Proteomes" id="UP000887578"/>
    </source>
</evidence>
<organism evidence="2 3">
    <name type="scientific">Panagrolaimus davidi</name>
    <dbReference type="NCBI Taxonomy" id="227884"/>
    <lineage>
        <taxon>Eukaryota</taxon>
        <taxon>Metazoa</taxon>
        <taxon>Ecdysozoa</taxon>
        <taxon>Nematoda</taxon>
        <taxon>Chromadorea</taxon>
        <taxon>Rhabditida</taxon>
        <taxon>Tylenchina</taxon>
        <taxon>Panagrolaimomorpha</taxon>
        <taxon>Panagrolaimoidea</taxon>
        <taxon>Panagrolaimidae</taxon>
        <taxon>Panagrolaimus</taxon>
    </lineage>
</organism>